<dbReference type="Pfam" id="PF03669">
    <property type="entry name" value="ASTER"/>
    <property type="match status" value="1"/>
</dbReference>
<keyword evidence="5" id="KW-0472">Membrane</keyword>
<dbReference type="InterPro" id="IPR034168">
    <property type="entry name" value="PPIE_RRM"/>
</dbReference>
<feature type="domain" description="RRM" evidence="9">
    <location>
        <begin position="69"/>
        <end position="161"/>
    </location>
</feature>
<evidence type="ECO:0000256" key="6">
    <source>
        <dbReference type="PROSITE-ProRule" id="PRU00176"/>
    </source>
</evidence>
<proteinExistence type="predicted"/>
<dbReference type="InterPro" id="IPR000504">
    <property type="entry name" value="RRM_dom"/>
</dbReference>
<evidence type="ECO:0000313" key="11">
    <source>
        <dbReference type="Proteomes" id="UP000324629"/>
    </source>
</evidence>
<keyword evidence="11" id="KW-1185">Reference proteome</keyword>
<feature type="domain" description="PPIase cyclophilin-type" evidence="8">
    <location>
        <begin position="231"/>
        <end position="285"/>
    </location>
</feature>
<evidence type="ECO:0000256" key="5">
    <source>
        <dbReference type="ARBA" id="ARBA00023136"/>
    </source>
</evidence>
<evidence type="ECO:0000256" key="7">
    <source>
        <dbReference type="SAM" id="MobiDB-lite"/>
    </source>
</evidence>
<comment type="caution">
    <text evidence="10">The sequence shown here is derived from an EMBL/GenBank/DDBJ whole genome shotgun (WGS) entry which is preliminary data.</text>
</comment>
<dbReference type="EMBL" id="QNGE01002449">
    <property type="protein sequence ID" value="KAA3675567.1"/>
    <property type="molecule type" value="Genomic_DNA"/>
</dbReference>
<dbReference type="Pfam" id="PF00160">
    <property type="entry name" value="Pro_isomerase"/>
    <property type="match status" value="1"/>
</dbReference>
<accession>A0A5J4NJ20</accession>
<dbReference type="Gene3D" id="2.40.100.10">
    <property type="entry name" value="Cyclophilin-like"/>
    <property type="match status" value="1"/>
</dbReference>
<dbReference type="GO" id="GO:0005789">
    <property type="term" value="C:endoplasmic reticulum membrane"/>
    <property type="evidence" value="ECO:0007669"/>
    <property type="project" value="InterPro"/>
</dbReference>
<dbReference type="GO" id="GO:0045048">
    <property type="term" value="P:protein insertion into ER membrane"/>
    <property type="evidence" value="ECO:0007669"/>
    <property type="project" value="InterPro"/>
</dbReference>
<evidence type="ECO:0000259" key="8">
    <source>
        <dbReference type="PROSITE" id="PS50072"/>
    </source>
</evidence>
<feature type="region of interest" description="Disordered" evidence="7">
    <location>
        <begin position="1"/>
        <end position="25"/>
    </location>
</feature>
<keyword evidence="4" id="KW-1133">Transmembrane helix</keyword>
<dbReference type="PANTHER" id="PTHR48037">
    <property type="entry name" value="ATPASE E1"/>
    <property type="match status" value="1"/>
</dbReference>
<organism evidence="10 11">
    <name type="scientific">Paragonimus westermani</name>
    <dbReference type="NCBI Taxonomy" id="34504"/>
    <lineage>
        <taxon>Eukaryota</taxon>
        <taxon>Metazoa</taxon>
        <taxon>Spiralia</taxon>
        <taxon>Lophotrochozoa</taxon>
        <taxon>Platyhelminthes</taxon>
        <taxon>Trematoda</taxon>
        <taxon>Digenea</taxon>
        <taxon>Plagiorchiida</taxon>
        <taxon>Troglotremata</taxon>
        <taxon>Troglotrematidae</taxon>
        <taxon>Paragonimus</taxon>
    </lineage>
</organism>
<gene>
    <name evidence="10" type="ORF">DEA37_0011233</name>
</gene>
<dbReference type="InterPro" id="IPR005351">
    <property type="entry name" value="ASTER"/>
</dbReference>
<keyword evidence="3 6" id="KW-0694">RNA-binding</keyword>
<dbReference type="InterPro" id="IPR012677">
    <property type="entry name" value="Nucleotide-bd_a/b_plait_sf"/>
</dbReference>
<dbReference type="SUPFAM" id="SSF54928">
    <property type="entry name" value="RNA-binding domain, RBD"/>
    <property type="match status" value="1"/>
</dbReference>
<dbReference type="PANTHER" id="PTHR48037:SF1">
    <property type="entry name" value="RRM DOMAIN-CONTAINING PROTEIN"/>
    <property type="match status" value="1"/>
</dbReference>
<dbReference type="GO" id="GO:0044183">
    <property type="term" value="F:protein folding chaperone"/>
    <property type="evidence" value="ECO:0007669"/>
    <property type="project" value="InterPro"/>
</dbReference>
<dbReference type="InterPro" id="IPR002130">
    <property type="entry name" value="Cyclophilin-type_PPIase_dom"/>
</dbReference>
<protein>
    <submittedName>
        <fullName evidence="10">Peptidyl-prolyl isomerase E (Cyclophilin E)</fullName>
    </submittedName>
</protein>
<keyword evidence="2" id="KW-0812">Transmembrane</keyword>
<evidence type="ECO:0000256" key="4">
    <source>
        <dbReference type="ARBA" id="ARBA00022989"/>
    </source>
</evidence>
<evidence type="ECO:0000313" key="10">
    <source>
        <dbReference type="EMBL" id="KAA3675567.1"/>
    </source>
</evidence>
<evidence type="ECO:0000256" key="2">
    <source>
        <dbReference type="ARBA" id="ARBA00022692"/>
    </source>
</evidence>
<dbReference type="Pfam" id="PF00076">
    <property type="entry name" value="RRM_1"/>
    <property type="match status" value="1"/>
</dbReference>
<comment type="subcellular location">
    <subcellularLocation>
        <location evidence="1">Membrane</location>
    </subcellularLocation>
</comment>
<dbReference type="CDD" id="cd12347">
    <property type="entry name" value="RRM_PPIE"/>
    <property type="match status" value="1"/>
</dbReference>
<evidence type="ECO:0000259" key="9">
    <source>
        <dbReference type="PROSITE" id="PS50102"/>
    </source>
</evidence>
<reference evidence="10 11" key="1">
    <citation type="journal article" date="2019" name="Gigascience">
        <title>Whole-genome sequence of the oriental lung fluke Paragonimus westermani.</title>
        <authorList>
            <person name="Oey H."/>
            <person name="Zakrzewski M."/>
            <person name="Narain K."/>
            <person name="Devi K.R."/>
            <person name="Agatsuma T."/>
            <person name="Nawaratna S."/>
            <person name="Gobert G.N."/>
            <person name="Jones M.K."/>
            <person name="Ragan M.A."/>
            <person name="McManus D.P."/>
            <person name="Krause L."/>
        </authorList>
    </citation>
    <scope>NUCLEOTIDE SEQUENCE [LARGE SCALE GENOMIC DNA]</scope>
    <source>
        <strain evidence="10 11">IND2009</strain>
    </source>
</reference>
<feature type="region of interest" description="Disordered" evidence="7">
    <location>
        <begin position="198"/>
        <end position="221"/>
    </location>
</feature>
<dbReference type="InterPro" id="IPR029000">
    <property type="entry name" value="Cyclophilin-like_dom_sf"/>
</dbReference>
<dbReference type="PROSITE" id="PS50072">
    <property type="entry name" value="CSA_PPIASE_2"/>
    <property type="match status" value="1"/>
</dbReference>
<dbReference type="SUPFAM" id="SSF50891">
    <property type="entry name" value="Cyclophilin-like"/>
    <property type="match status" value="1"/>
</dbReference>
<dbReference type="AlphaFoldDB" id="A0A5J4NJ20"/>
<keyword evidence="10" id="KW-0413">Isomerase</keyword>
<evidence type="ECO:0000256" key="3">
    <source>
        <dbReference type="ARBA" id="ARBA00022884"/>
    </source>
</evidence>
<dbReference type="GO" id="GO:0003723">
    <property type="term" value="F:RNA binding"/>
    <property type="evidence" value="ECO:0007669"/>
    <property type="project" value="UniProtKB-UniRule"/>
</dbReference>
<dbReference type="PRINTS" id="PR00153">
    <property type="entry name" value="CSAPPISMRASE"/>
</dbReference>
<dbReference type="Proteomes" id="UP000324629">
    <property type="component" value="Unassembled WGS sequence"/>
</dbReference>
<dbReference type="Gene3D" id="3.30.70.330">
    <property type="match status" value="1"/>
</dbReference>
<dbReference type="PROSITE" id="PS50102">
    <property type="entry name" value="RRM"/>
    <property type="match status" value="1"/>
</dbReference>
<dbReference type="GO" id="GO:0003755">
    <property type="term" value="F:peptidyl-prolyl cis-trans isomerase activity"/>
    <property type="evidence" value="ECO:0007669"/>
    <property type="project" value="InterPro"/>
</dbReference>
<dbReference type="InterPro" id="IPR035979">
    <property type="entry name" value="RBD_domain_sf"/>
</dbReference>
<name>A0A5J4NJ20_9TREM</name>
<evidence type="ECO:0000256" key="1">
    <source>
        <dbReference type="ARBA" id="ARBA00004370"/>
    </source>
</evidence>
<dbReference type="SMART" id="SM00360">
    <property type="entry name" value="RRM"/>
    <property type="match status" value="1"/>
</dbReference>
<sequence>MSNLTTTDPRRPKKLRRFVPSSPDGVSADQTIDYLNFVGMILSMCGLLFEAELPPLQLPAGSYNPVNKRVIYVGGLAEQVDLPLLRAAFIPFGDIISINMPMDYQTGIYQLVCQPVRSFSEKHRGFAFIEFEEVEDAMSAIDNMNESEIFGRTIRVNVARPVRIREGWSKPVWSDENWLKKYGSASLELKPVDEPLIINPDPNAVGETEQPNDADEAPNAKRGKHHLPRVFLDIRVGGADVGRLVIELRSDIVPRTAENFRALCTGERGFGYHNSSFHRVIPQFVSFLESVRFMVESKFPGMSLRRDKDVAFNSAASYC</sequence>